<accession>A0A4U3MIG2</accession>
<keyword evidence="2" id="KW-0813">Transport</keyword>
<comment type="subcellular location">
    <subcellularLocation>
        <location evidence="1">Cytoplasm</location>
    </subcellularLocation>
</comment>
<dbReference type="PANTHER" id="PTHR45008">
    <property type="entry name" value="PTS SYSTEM GLUCOSE-SPECIFIC EIIA COMPONENT"/>
    <property type="match status" value="1"/>
</dbReference>
<name>A0A4U3MIG2_9ACTN</name>
<evidence type="ECO:0000256" key="2">
    <source>
        <dbReference type="ARBA" id="ARBA00022448"/>
    </source>
</evidence>
<dbReference type="EMBL" id="SZQA01000011">
    <property type="protein sequence ID" value="TKK88449.1"/>
    <property type="molecule type" value="Genomic_DNA"/>
</dbReference>
<keyword evidence="5" id="KW-0598">Phosphotransferase system</keyword>
<dbReference type="GO" id="GO:0009401">
    <property type="term" value="P:phosphoenolpyruvate-dependent sugar phosphotransferase system"/>
    <property type="evidence" value="ECO:0007669"/>
    <property type="project" value="UniProtKB-KW"/>
</dbReference>
<keyword evidence="9" id="KW-1185">Reference proteome</keyword>
<organism evidence="8 9">
    <name type="scientific">Herbidospora galbida</name>
    <dbReference type="NCBI Taxonomy" id="2575442"/>
    <lineage>
        <taxon>Bacteria</taxon>
        <taxon>Bacillati</taxon>
        <taxon>Actinomycetota</taxon>
        <taxon>Actinomycetes</taxon>
        <taxon>Streptosporangiales</taxon>
        <taxon>Streptosporangiaceae</taxon>
        <taxon>Herbidospora</taxon>
    </lineage>
</organism>
<dbReference type="GO" id="GO:0016301">
    <property type="term" value="F:kinase activity"/>
    <property type="evidence" value="ECO:0007669"/>
    <property type="project" value="UniProtKB-KW"/>
</dbReference>
<proteinExistence type="predicted"/>
<evidence type="ECO:0000256" key="1">
    <source>
        <dbReference type="ARBA" id="ARBA00004496"/>
    </source>
</evidence>
<feature type="domain" description="PTS EIIA type-1" evidence="7">
    <location>
        <begin position="20"/>
        <end position="124"/>
    </location>
</feature>
<evidence type="ECO:0000256" key="6">
    <source>
        <dbReference type="ARBA" id="ARBA00022777"/>
    </source>
</evidence>
<dbReference type="PROSITE" id="PS51093">
    <property type="entry name" value="PTS_EIIA_TYPE_1"/>
    <property type="match status" value="1"/>
</dbReference>
<dbReference type="InterPro" id="IPR050890">
    <property type="entry name" value="PTS_EIIA_component"/>
</dbReference>
<dbReference type="AlphaFoldDB" id="A0A4U3MIG2"/>
<evidence type="ECO:0000313" key="8">
    <source>
        <dbReference type="EMBL" id="TKK88449.1"/>
    </source>
</evidence>
<keyword evidence="4" id="KW-0808">Transferase</keyword>
<keyword evidence="6" id="KW-0418">Kinase</keyword>
<evidence type="ECO:0000256" key="5">
    <source>
        <dbReference type="ARBA" id="ARBA00022683"/>
    </source>
</evidence>
<dbReference type="Pfam" id="PF00358">
    <property type="entry name" value="PTS_EIIA_1"/>
    <property type="match status" value="1"/>
</dbReference>
<dbReference type="SUPFAM" id="SSF51261">
    <property type="entry name" value="Duplicated hybrid motif"/>
    <property type="match status" value="1"/>
</dbReference>
<dbReference type="GO" id="GO:0005737">
    <property type="term" value="C:cytoplasm"/>
    <property type="evidence" value="ECO:0007669"/>
    <property type="project" value="UniProtKB-SubCell"/>
</dbReference>
<protein>
    <submittedName>
        <fullName evidence="8">PTS glucose transporter subunit IIA</fullName>
    </submittedName>
</protein>
<evidence type="ECO:0000259" key="7">
    <source>
        <dbReference type="PROSITE" id="PS51093"/>
    </source>
</evidence>
<dbReference type="InterPro" id="IPR011055">
    <property type="entry name" value="Dup_hybrid_motif"/>
</dbReference>
<evidence type="ECO:0000256" key="4">
    <source>
        <dbReference type="ARBA" id="ARBA00022679"/>
    </source>
</evidence>
<comment type="caution">
    <text evidence="8">The sequence shown here is derived from an EMBL/GenBank/DDBJ whole genome shotgun (WGS) entry which is preliminary data.</text>
</comment>
<evidence type="ECO:0000313" key="9">
    <source>
        <dbReference type="Proteomes" id="UP000308705"/>
    </source>
</evidence>
<reference evidence="8 9" key="1">
    <citation type="submission" date="2019-04" db="EMBL/GenBank/DDBJ databases">
        <title>Herbidospora sp. NEAU-GS14.nov., a novel actinomycete isolated from soil.</title>
        <authorList>
            <person name="Han L."/>
        </authorList>
    </citation>
    <scope>NUCLEOTIDE SEQUENCE [LARGE SCALE GENOMIC DNA]</scope>
    <source>
        <strain evidence="8 9">NEAU-GS14</strain>
    </source>
</reference>
<dbReference type="RefSeq" id="WP_137247527.1">
    <property type="nucleotide sequence ID" value="NZ_SZQA01000011.1"/>
</dbReference>
<evidence type="ECO:0000256" key="3">
    <source>
        <dbReference type="ARBA" id="ARBA00022597"/>
    </source>
</evidence>
<dbReference type="OrthoDB" id="7571469at2"/>
<dbReference type="Gene3D" id="2.70.70.10">
    <property type="entry name" value="Glucose Permease (Domain IIA)"/>
    <property type="match status" value="1"/>
</dbReference>
<dbReference type="Proteomes" id="UP000308705">
    <property type="component" value="Unassembled WGS sequence"/>
</dbReference>
<dbReference type="InterPro" id="IPR001127">
    <property type="entry name" value="PTS_EIIA_1_perm"/>
</dbReference>
<sequence length="148" mass="15052">MTTVHSPVNGRAVGLPAVPDPVFSQAMVGPGAAVDPARGPQVAVAPIAGRLVKLHPHAYIVVGDDGRGVLTHLGVDTVKLRGAGFELLAVEGDLVTAGQPVVAWHPHAVDEEGYSPVCPVIALDAGPESVSGVVSGPVEAGDPLFDWH</sequence>
<dbReference type="PANTHER" id="PTHR45008:SF1">
    <property type="entry name" value="PTS SYSTEM GLUCOSE-SPECIFIC EIIA COMPONENT"/>
    <property type="match status" value="1"/>
</dbReference>
<gene>
    <name evidence="8" type="ORF">FDA94_14260</name>
</gene>
<keyword evidence="3 8" id="KW-0762">Sugar transport</keyword>